<dbReference type="InterPro" id="IPR046496">
    <property type="entry name" value="DUF6589"/>
</dbReference>
<dbReference type="Pfam" id="PF20231">
    <property type="entry name" value="DUF6589"/>
    <property type="match status" value="2"/>
</dbReference>
<protein>
    <recommendedName>
        <fullName evidence="2">DUF6589 domain-containing protein</fullName>
    </recommendedName>
</protein>
<feature type="compositionally biased region" description="Basic residues" evidence="1">
    <location>
        <begin position="51"/>
        <end position="61"/>
    </location>
</feature>
<organism evidence="3 4">
    <name type="scientific">Arthrobotrys musiformis</name>
    <dbReference type="NCBI Taxonomy" id="47236"/>
    <lineage>
        <taxon>Eukaryota</taxon>
        <taxon>Fungi</taxon>
        <taxon>Dikarya</taxon>
        <taxon>Ascomycota</taxon>
        <taxon>Pezizomycotina</taxon>
        <taxon>Orbiliomycetes</taxon>
        <taxon>Orbiliales</taxon>
        <taxon>Orbiliaceae</taxon>
        <taxon>Arthrobotrys</taxon>
    </lineage>
</organism>
<keyword evidence="4" id="KW-1185">Reference proteome</keyword>
<dbReference type="AlphaFoldDB" id="A0AAV9VQT5"/>
<evidence type="ECO:0000259" key="2">
    <source>
        <dbReference type="Pfam" id="PF20231"/>
    </source>
</evidence>
<feature type="domain" description="DUF6589" evidence="2">
    <location>
        <begin position="353"/>
        <end position="522"/>
    </location>
</feature>
<dbReference type="EMBL" id="JAVHJL010000012">
    <property type="protein sequence ID" value="KAK6495605.1"/>
    <property type="molecule type" value="Genomic_DNA"/>
</dbReference>
<dbReference type="Proteomes" id="UP001370758">
    <property type="component" value="Unassembled WGS sequence"/>
</dbReference>
<comment type="caution">
    <text evidence="3">The sequence shown here is derived from an EMBL/GenBank/DDBJ whole genome shotgun (WGS) entry which is preliminary data.</text>
</comment>
<sequence>MNIFDELVGYIRQPEASVRVPDADNGQLSDSDGLDSSSGDSSDDPSENQTAKKRKQHRRGRNRSNFAVSAISILLYGRSRLFNRFQMSLGYFLTAQGTKKRCFSVLNQLGLTNAEPTVRKALKSTAESIKAHIQSRVAAGEPVDLGYDNIILQRGVGELSIVNKEEQERMTAPYLTFLHLDESVKAEVAAHRLDAAQANNIAIPRDILFRKADYSAYDPRQLLDSDVVEGYLKQTLRSLITRVFEDQFGSDVLRNRHVKSGQNDQRMAAPVIYKTQPRKPEAYSLPILDIDEGTPEGNGDVLDALVNDQLKLKPAQLVDAIVPVHADQGTTGHIRAIKHKRRRDHIDKRWLSDGRDPVSLSRFARILERNKLSTIVKKDYDGSHSFIEVVYQSLILTAAMRVVGKKQSQSSLSSLGELKSFISTNDWRDLVDEIINLYCPPRLVADLRAQAQARAPPCPTAPTRYDYPAGLNDREKAAFRKTYQQEAKAKYEMDVDANRDLIMETSILPIRDVSIYLDMDAA</sequence>
<evidence type="ECO:0000313" key="3">
    <source>
        <dbReference type="EMBL" id="KAK6495605.1"/>
    </source>
</evidence>
<feature type="region of interest" description="Disordered" evidence="1">
    <location>
        <begin position="16"/>
        <end position="61"/>
    </location>
</feature>
<gene>
    <name evidence="3" type="ORF">TWF481_002653</name>
</gene>
<proteinExistence type="predicted"/>
<evidence type="ECO:0000256" key="1">
    <source>
        <dbReference type="SAM" id="MobiDB-lite"/>
    </source>
</evidence>
<feature type="compositionally biased region" description="Low complexity" evidence="1">
    <location>
        <begin position="28"/>
        <end position="40"/>
    </location>
</feature>
<feature type="domain" description="DUF6589" evidence="2">
    <location>
        <begin position="262"/>
        <end position="345"/>
    </location>
</feature>
<accession>A0AAV9VQT5</accession>
<evidence type="ECO:0000313" key="4">
    <source>
        <dbReference type="Proteomes" id="UP001370758"/>
    </source>
</evidence>
<name>A0AAV9VQT5_9PEZI</name>
<reference evidence="3 4" key="1">
    <citation type="submission" date="2023-08" db="EMBL/GenBank/DDBJ databases">
        <authorList>
            <person name="Palmer J.M."/>
        </authorList>
    </citation>
    <scope>NUCLEOTIDE SEQUENCE [LARGE SCALE GENOMIC DNA]</scope>
    <source>
        <strain evidence="3 4">TWF481</strain>
    </source>
</reference>